<dbReference type="EMBL" id="CP109527">
    <property type="protein sequence ID" value="WTY36157.1"/>
    <property type="molecule type" value="Genomic_DNA"/>
</dbReference>
<name>A0ABZ1N843_9NOCA</name>
<keyword evidence="2" id="KW-1185">Reference proteome</keyword>
<reference evidence="1 2" key="1">
    <citation type="submission" date="2022-10" db="EMBL/GenBank/DDBJ databases">
        <title>The complete genomes of actinobacterial strains from the NBC collection.</title>
        <authorList>
            <person name="Joergensen T.S."/>
            <person name="Alvarez Arevalo M."/>
            <person name="Sterndorff E.B."/>
            <person name="Faurdal D."/>
            <person name="Vuksanovic O."/>
            <person name="Mourched A.-S."/>
            <person name="Charusanti P."/>
            <person name="Shaw S."/>
            <person name="Blin K."/>
            <person name="Weber T."/>
        </authorList>
    </citation>
    <scope>NUCLEOTIDE SEQUENCE [LARGE SCALE GENOMIC DNA]</scope>
    <source>
        <strain evidence="1 2">NBC_01413</strain>
    </source>
</reference>
<proteinExistence type="predicted"/>
<gene>
    <name evidence="1" type="ORF">OG308_33830</name>
</gene>
<evidence type="ECO:0008006" key="3">
    <source>
        <dbReference type="Google" id="ProtNLM"/>
    </source>
</evidence>
<evidence type="ECO:0000313" key="2">
    <source>
        <dbReference type="Proteomes" id="UP001621418"/>
    </source>
</evidence>
<organism evidence="1 2">
    <name type="scientific">Nocardia salmonicida</name>
    <dbReference type="NCBI Taxonomy" id="53431"/>
    <lineage>
        <taxon>Bacteria</taxon>
        <taxon>Bacillati</taxon>
        <taxon>Actinomycetota</taxon>
        <taxon>Actinomycetes</taxon>
        <taxon>Mycobacteriales</taxon>
        <taxon>Nocardiaceae</taxon>
        <taxon>Nocardia</taxon>
    </lineage>
</organism>
<accession>A0ABZ1N843</accession>
<evidence type="ECO:0000313" key="1">
    <source>
        <dbReference type="EMBL" id="WTY36157.1"/>
    </source>
</evidence>
<protein>
    <recommendedName>
        <fullName evidence="3">Lipoprotein</fullName>
    </recommendedName>
</protein>
<dbReference type="PROSITE" id="PS51257">
    <property type="entry name" value="PROKAR_LIPOPROTEIN"/>
    <property type="match status" value="1"/>
</dbReference>
<sequence>MGIATKASGWRARIAVLGAVCGAAMVVAGCGEVEQPAPPRLTPAEEQAAKGPVFAYRTDAELAVVHGAETVRAPGSFGHSSAAVTFTEDGQYAFSVETSSKTLVALGVRDRSVTRIPCDCTNAVGLRGSVIGWWREPGEIMSMDLAGSEPAAPEREIVLPDSPSPLTGGTWNGAELVAATDEFVLLARVESRGLWWEKSHLYAIGADAILPLGRVPGIDAGLSAAAGPDGHTFVLAGATARSATCGSGNVATIDVATNGVRSLPTLPGECSAVYSPRWSEDGSITIATRKWADLVGAPSMVDRLQSAAQGWAPVGEYPVVDMLRRVPGSVIEVVAGEPTDARGTPHGVLVVHRGGVREELAKQVISLGAPPTANG</sequence>
<dbReference type="RefSeq" id="WP_405148356.1">
    <property type="nucleotide sequence ID" value="NZ_CP109527.1"/>
</dbReference>
<dbReference type="Proteomes" id="UP001621418">
    <property type="component" value="Chromosome"/>
</dbReference>
<dbReference type="SUPFAM" id="SSF82171">
    <property type="entry name" value="DPP6 N-terminal domain-like"/>
    <property type="match status" value="1"/>
</dbReference>